<comment type="caution">
    <text evidence="1">The sequence shown here is derived from an EMBL/GenBank/DDBJ whole genome shotgun (WGS) entry which is preliminary data.</text>
</comment>
<reference evidence="1 2" key="1">
    <citation type="submission" date="2024-01" db="EMBL/GenBank/DDBJ databases">
        <title>The complete chloroplast genome sequence of Lithospermum erythrorhizon: insights into the phylogenetic relationship among Boraginaceae species and the maternal lineages of purple gromwells.</title>
        <authorList>
            <person name="Okada T."/>
            <person name="Watanabe K."/>
        </authorList>
    </citation>
    <scope>NUCLEOTIDE SEQUENCE [LARGE SCALE GENOMIC DNA]</scope>
</reference>
<proteinExistence type="predicted"/>
<evidence type="ECO:0000313" key="2">
    <source>
        <dbReference type="Proteomes" id="UP001454036"/>
    </source>
</evidence>
<dbReference type="Proteomes" id="UP001454036">
    <property type="component" value="Unassembled WGS sequence"/>
</dbReference>
<name>A0AAV3NPH6_LITER</name>
<sequence length="221" mass="24764">MFGKRKQTLLERLSIAQGYQNLQHDENNHGVQDYSSPFLQNLSNSAIERLQLHMHLQSTLSFSNNLSMFPKLNSTPLEENMIQNIQPMNNDQKFDIIYQQSCVSYNMTFHALEDVNDLSSNSLSDQKATNIVTGHDGFHNGSGENGGFLPSPGDMAVPEFECYQGMEVNSSKDQLLWWASEFDTNSASSNSLDSASHTYQTGEMNQDFIGVGYSNINTTNL</sequence>
<evidence type="ECO:0000313" key="1">
    <source>
        <dbReference type="EMBL" id="GAA0141264.1"/>
    </source>
</evidence>
<accession>A0AAV3NPH6</accession>
<organism evidence="1 2">
    <name type="scientific">Lithospermum erythrorhizon</name>
    <name type="common">Purple gromwell</name>
    <name type="synonym">Lithospermum officinale var. erythrorhizon</name>
    <dbReference type="NCBI Taxonomy" id="34254"/>
    <lineage>
        <taxon>Eukaryota</taxon>
        <taxon>Viridiplantae</taxon>
        <taxon>Streptophyta</taxon>
        <taxon>Embryophyta</taxon>
        <taxon>Tracheophyta</taxon>
        <taxon>Spermatophyta</taxon>
        <taxon>Magnoliopsida</taxon>
        <taxon>eudicotyledons</taxon>
        <taxon>Gunneridae</taxon>
        <taxon>Pentapetalae</taxon>
        <taxon>asterids</taxon>
        <taxon>lamiids</taxon>
        <taxon>Boraginales</taxon>
        <taxon>Boraginaceae</taxon>
        <taxon>Boraginoideae</taxon>
        <taxon>Lithospermeae</taxon>
        <taxon>Lithospermum</taxon>
    </lineage>
</organism>
<dbReference type="EMBL" id="BAABME010015452">
    <property type="protein sequence ID" value="GAA0141264.1"/>
    <property type="molecule type" value="Genomic_DNA"/>
</dbReference>
<protein>
    <submittedName>
        <fullName evidence="1">Uncharacterized protein</fullName>
    </submittedName>
</protein>
<dbReference type="AlphaFoldDB" id="A0AAV3NPH6"/>
<keyword evidence="2" id="KW-1185">Reference proteome</keyword>
<gene>
    <name evidence="1" type="ORF">LIER_35359</name>
</gene>